<keyword evidence="6" id="KW-0542">Nucleomorph</keyword>
<dbReference type="EMBL" id="AB996602">
    <property type="protein sequence ID" value="BAS01810.1"/>
    <property type="molecule type" value="Genomic_DNA"/>
</dbReference>
<protein>
    <submittedName>
        <fullName evidence="6">Chromosome maintenance protein</fullName>
    </submittedName>
</protein>
<organism evidence="6">
    <name type="scientific">Amorphochlora amoebiformis</name>
    <dbReference type="NCBI Taxonomy" id="1561963"/>
    <lineage>
        <taxon>Eukaryota</taxon>
        <taxon>Sar</taxon>
        <taxon>Rhizaria</taxon>
        <taxon>Cercozoa</taxon>
        <taxon>Chlorarachniophyceae</taxon>
        <taxon>Amorphochlora</taxon>
    </lineage>
</organism>
<dbReference type="InterPro" id="IPR027417">
    <property type="entry name" value="P-loop_NTPase"/>
</dbReference>
<evidence type="ECO:0000313" key="6">
    <source>
        <dbReference type="EMBL" id="BAS01810.1"/>
    </source>
</evidence>
<gene>
    <name evidence="6" type="primary">mcm2</name>
</gene>
<dbReference type="GO" id="GO:0042555">
    <property type="term" value="C:MCM complex"/>
    <property type="evidence" value="ECO:0007669"/>
    <property type="project" value="TreeGrafter"/>
</dbReference>
<dbReference type="Gene3D" id="3.40.50.300">
    <property type="entry name" value="P-loop containing nucleotide triphosphate hydrolases"/>
    <property type="match status" value="2"/>
</dbReference>
<dbReference type="Gene3D" id="3.30.1640.10">
    <property type="entry name" value="mini-chromosome maintenance (MCM) complex, chain A, domain 1"/>
    <property type="match status" value="1"/>
</dbReference>
<evidence type="ECO:0000256" key="1">
    <source>
        <dbReference type="ARBA" id="ARBA00008010"/>
    </source>
</evidence>
<dbReference type="InterPro" id="IPR001208">
    <property type="entry name" value="MCM_dom"/>
</dbReference>
<reference evidence="6" key="1">
    <citation type="journal article" date="2015" name="Genome Biol. Evol.">
        <title>Nucleomorph Genome Sequences of Two Chlorarachniophytes, Amorphochlora amoebiformis and Lotharella vacuolata.</title>
        <authorList>
            <person name="Suzuki S."/>
            <person name="Shirato S."/>
            <person name="Hirakawa Y."/>
            <person name="Ishida K."/>
        </authorList>
    </citation>
    <scope>NUCLEOTIDE SEQUENCE</scope>
    <source>
        <strain evidence="6">CCMP2058</strain>
    </source>
</reference>
<evidence type="ECO:0000256" key="2">
    <source>
        <dbReference type="ARBA" id="ARBA00022705"/>
    </source>
</evidence>
<proteinExistence type="inferred from homology"/>
<dbReference type="GO" id="GO:0017116">
    <property type="term" value="F:single-stranded DNA helicase activity"/>
    <property type="evidence" value="ECO:0007669"/>
    <property type="project" value="TreeGrafter"/>
</dbReference>
<keyword evidence="2" id="KW-0235">DNA replication</keyword>
<dbReference type="GO" id="GO:0005524">
    <property type="term" value="F:ATP binding"/>
    <property type="evidence" value="ECO:0007669"/>
    <property type="project" value="UniProtKB-KW"/>
</dbReference>
<dbReference type="Pfam" id="PF00493">
    <property type="entry name" value="MCM"/>
    <property type="match status" value="1"/>
</dbReference>
<dbReference type="GO" id="GO:0006260">
    <property type="term" value="P:DNA replication"/>
    <property type="evidence" value="ECO:0007669"/>
    <property type="project" value="UniProtKB-KW"/>
</dbReference>
<keyword evidence="4" id="KW-0067">ATP-binding</keyword>
<dbReference type="GO" id="GO:0003697">
    <property type="term" value="F:single-stranded DNA binding"/>
    <property type="evidence" value="ECO:0007669"/>
    <property type="project" value="TreeGrafter"/>
</dbReference>
<dbReference type="PANTHER" id="PTHR11630">
    <property type="entry name" value="DNA REPLICATION LICENSING FACTOR MCM FAMILY MEMBER"/>
    <property type="match status" value="1"/>
</dbReference>
<dbReference type="SUPFAM" id="SSF50249">
    <property type="entry name" value="Nucleic acid-binding proteins"/>
    <property type="match status" value="1"/>
</dbReference>
<dbReference type="AlphaFoldDB" id="A0A0H5BKL1"/>
<keyword evidence="3" id="KW-0547">Nucleotide-binding</keyword>
<name>A0A0H5BKL1_9EUKA</name>
<feature type="domain" description="MCM C-terminal AAA(+) ATPase" evidence="5">
    <location>
        <begin position="270"/>
        <end position="337"/>
    </location>
</feature>
<accession>A0A0H5BKL1</accession>
<evidence type="ECO:0000256" key="3">
    <source>
        <dbReference type="ARBA" id="ARBA00022741"/>
    </source>
</evidence>
<evidence type="ECO:0000256" key="4">
    <source>
        <dbReference type="ARBA" id="ARBA00022840"/>
    </source>
</evidence>
<sequence length="577" mass="67482">MKEKFPKIDILIKNNWFIKFLVFKIQSFIILSSDFEEYLYQIKLISMSLKKEIVISFFKLCSFSPILGIWLSENPRIVLKIFEISIIRIISNFFHINIKFFDLIVIVKDFPLIEDLLRINKQHLNLLVKTSGIVKHVSSSIQNSKNKFLFKMISNEYFGNFKKTIKDKRSLLDNRSPNRFFSLYSITKEYCIYYKNASINRPEINCYIIVTGKKYIQKFCMVGNIKNMFSLEFFFESISIVSSNQELAQRSSLGLHHSQIDANIYTIAKKSLVYSFCPSVKGYMYTKKCILVSLLDDFSYNNTLIKPLNVLIIGESQTGKTQLLNFVNLIDPSYIHTYRIVPSRYEAKFHTGKLLEQSTSINNSSVYKCISKFDKLLIDDIEETKLNYLKKVKLAKKFHLFEYKVIEFINFNIVKKNIKLIASTTTKYKYYDDSKPLELNIKTPINILDSFDLVCIQKFQKDISLINSSICKTLKLRYLFNATLNEKRSVDSLKQLIVFDTKSNKIFSPVILKHYLSFSRKYIKPMFTKGNLKLIIKVIQKINNAFGIDKLTKNRGKSIESLIRISSSRARLKIKFQ</sequence>
<evidence type="ECO:0000259" key="5">
    <source>
        <dbReference type="Pfam" id="PF00493"/>
    </source>
</evidence>
<geneLocation type="nucleomorph" evidence="6"/>
<dbReference type="InterPro" id="IPR031327">
    <property type="entry name" value="MCM"/>
</dbReference>
<comment type="similarity">
    <text evidence="1">Belongs to the MCM family.</text>
</comment>
<dbReference type="PANTHER" id="PTHR11630:SF66">
    <property type="entry name" value="DNA REPLICATION LICENSING FACTOR MCM4"/>
    <property type="match status" value="1"/>
</dbReference>
<dbReference type="InterPro" id="IPR012340">
    <property type="entry name" value="NA-bd_OB-fold"/>
</dbReference>